<dbReference type="EMBL" id="BJTG01000003">
    <property type="protein sequence ID" value="GEJ56716.1"/>
    <property type="molecule type" value="Genomic_DNA"/>
</dbReference>
<dbReference type="HAMAP" id="MF_01458">
    <property type="entry name" value="FtsH"/>
    <property type="match status" value="1"/>
</dbReference>
<evidence type="ECO:0000256" key="17">
    <source>
        <dbReference type="RuleBase" id="RU003651"/>
    </source>
</evidence>
<protein>
    <recommendedName>
        <fullName evidence="16">ATP-dependent zinc metalloprotease FtsH</fullName>
        <ecNumber evidence="16">3.4.24.-</ecNumber>
    </recommendedName>
</protein>
<dbReference type="Gene3D" id="3.30.720.210">
    <property type="match status" value="1"/>
</dbReference>
<evidence type="ECO:0000256" key="6">
    <source>
        <dbReference type="ARBA" id="ARBA00022692"/>
    </source>
</evidence>
<evidence type="ECO:0000256" key="13">
    <source>
        <dbReference type="ARBA" id="ARBA00023049"/>
    </source>
</evidence>
<comment type="caution">
    <text evidence="16">Lacks conserved residue(s) required for the propagation of feature annotation.</text>
</comment>
<dbReference type="PROSITE" id="PS00674">
    <property type="entry name" value="AAA"/>
    <property type="match status" value="1"/>
</dbReference>
<keyword evidence="3 16" id="KW-1003">Cell membrane</keyword>
<dbReference type="GO" id="GO:0005524">
    <property type="term" value="F:ATP binding"/>
    <property type="evidence" value="ECO:0007669"/>
    <property type="project" value="UniProtKB-UniRule"/>
</dbReference>
<dbReference type="SUPFAM" id="SSF140990">
    <property type="entry name" value="FtsH protease domain-like"/>
    <property type="match status" value="1"/>
</dbReference>
<dbReference type="GO" id="GO:0004176">
    <property type="term" value="F:ATP-dependent peptidase activity"/>
    <property type="evidence" value="ECO:0007669"/>
    <property type="project" value="InterPro"/>
</dbReference>
<feature type="binding site" evidence="16">
    <location>
        <position position="422"/>
    </location>
    <ligand>
        <name>Zn(2+)</name>
        <dbReference type="ChEBI" id="CHEBI:29105"/>
        <note>catalytic</note>
    </ligand>
</feature>
<dbReference type="GO" id="GO:0016887">
    <property type="term" value="F:ATP hydrolysis activity"/>
    <property type="evidence" value="ECO:0007669"/>
    <property type="project" value="UniProtKB-UniRule"/>
</dbReference>
<dbReference type="Pfam" id="PF00004">
    <property type="entry name" value="AAA"/>
    <property type="match status" value="1"/>
</dbReference>
<dbReference type="InterPro" id="IPR011546">
    <property type="entry name" value="Pept_M41_FtsH_extracell"/>
</dbReference>
<comment type="cofactor">
    <cofactor evidence="16">
        <name>Zn(2+)</name>
        <dbReference type="ChEBI" id="CHEBI:29105"/>
    </cofactor>
    <text evidence="16">Binds 1 zinc ion per subunit.</text>
</comment>
<dbReference type="EC" id="3.4.24.-" evidence="16"/>
<dbReference type="Gene3D" id="1.10.8.60">
    <property type="match status" value="1"/>
</dbReference>
<dbReference type="GO" id="GO:0005886">
    <property type="term" value="C:plasma membrane"/>
    <property type="evidence" value="ECO:0007669"/>
    <property type="project" value="UniProtKB-SubCell"/>
</dbReference>
<dbReference type="GO" id="GO:0004222">
    <property type="term" value="F:metalloendopeptidase activity"/>
    <property type="evidence" value="ECO:0007669"/>
    <property type="project" value="InterPro"/>
</dbReference>
<evidence type="ECO:0000256" key="14">
    <source>
        <dbReference type="ARBA" id="ARBA00023136"/>
    </source>
</evidence>
<dbReference type="AlphaFoldDB" id="A0A7I9VJY4"/>
<dbReference type="InterPro" id="IPR037219">
    <property type="entry name" value="Peptidase_M41-like"/>
</dbReference>
<sequence length="616" mass="66517">MNRKQTGFNLGYALLAALGVMFLQDWWVHSQAVVTLPYSDFQKLVREDKIAKVVVGQDRLSGDFKEPIQGKKRFVAVRVDADIAKELDAHGVSYAGEYESNFLPMLLSWVVPIGLFAALWIFAGRRMAKQLGGPGGGLLSVGKSKAKVYVETDTKVTFADVAGVDEAKAELKEIVSFLTAPKDYGRLGARMPKGVLLVGPPGTGKTLLARAVAGEAGVPFFSISGSEFVEMFVGVGAARVRDLFEQARAKAPCIIFIDELDALGRARASMPGLGGHDEKEQTLNQLLVEMDGFDPSAGLVLLAATNRPEILDPALLRAGRFDRQVLVDRPDRLGRAEILRVHTRKVVLAPDVKLDDVAALTPGFTGADLANLVNEAALAATRRGAAEIAMVDFNTAVERIVAGLEKKNRLLNPREREIVAHHELGHALVAAALPGSDPVHKISIIPRGIGALGYTIQRPTEDRFLMTREELDGKMAVLLGGRAAEDLVYGHLSTGAADDLSKATDIARSMVTRFGMGGTLGPVSYEREPQTYLGQPFGRERLYAEATAREIDVAVRGLVEGQLERAREVLTANRALLEEAARTLLAKESLAGAELEAVLGRVARLPVPDLHLVRRP</sequence>
<feature type="binding site" evidence="16">
    <location>
        <position position="426"/>
    </location>
    <ligand>
        <name>Zn(2+)</name>
        <dbReference type="ChEBI" id="CHEBI:29105"/>
        <note>catalytic</note>
    </ligand>
</feature>
<dbReference type="CDD" id="cd19501">
    <property type="entry name" value="RecA-like_FtsH"/>
    <property type="match status" value="1"/>
</dbReference>
<feature type="active site" evidence="16">
    <location>
        <position position="423"/>
    </location>
</feature>
<dbReference type="RefSeq" id="WP_176064201.1">
    <property type="nucleotide sequence ID" value="NZ_BJTG01000003.1"/>
</dbReference>
<feature type="domain" description="AAA+ ATPase" evidence="18">
    <location>
        <begin position="191"/>
        <end position="331"/>
    </location>
</feature>
<feature type="binding site" evidence="16">
    <location>
        <begin position="199"/>
        <end position="206"/>
    </location>
    <ligand>
        <name>ATP</name>
        <dbReference type="ChEBI" id="CHEBI:30616"/>
    </ligand>
</feature>
<comment type="subunit">
    <text evidence="16">Homohexamer.</text>
</comment>
<dbReference type="PANTHER" id="PTHR23076">
    <property type="entry name" value="METALLOPROTEASE M41 FTSH"/>
    <property type="match status" value="1"/>
</dbReference>
<evidence type="ECO:0000313" key="20">
    <source>
        <dbReference type="Proteomes" id="UP000503640"/>
    </source>
</evidence>
<accession>A0A7I9VJY4</accession>
<keyword evidence="20" id="KW-1185">Reference proteome</keyword>
<evidence type="ECO:0000256" key="7">
    <source>
        <dbReference type="ARBA" id="ARBA00022723"/>
    </source>
</evidence>
<dbReference type="InterPro" id="IPR000642">
    <property type="entry name" value="Peptidase_M41"/>
</dbReference>
<keyword evidence="6 16" id="KW-0812">Transmembrane</keyword>
<evidence type="ECO:0000256" key="5">
    <source>
        <dbReference type="ARBA" id="ARBA00022670"/>
    </source>
</evidence>
<comment type="caution">
    <text evidence="19">The sequence shown here is derived from an EMBL/GenBank/DDBJ whole genome shotgun (WGS) entry which is preliminary data.</text>
</comment>
<evidence type="ECO:0000256" key="8">
    <source>
        <dbReference type="ARBA" id="ARBA00022741"/>
    </source>
</evidence>
<keyword evidence="13 16" id="KW-0482">Metalloprotease</keyword>
<evidence type="ECO:0000256" key="15">
    <source>
        <dbReference type="ARBA" id="ARBA00061570"/>
    </source>
</evidence>
<dbReference type="Gene3D" id="3.40.50.300">
    <property type="entry name" value="P-loop containing nucleotide triphosphate hydrolases"/>
    <property type="match status" value="1"/>
</dbReference>
<evidence type="ECO:0000256" key="9">
    <source>
        <dbReference type="ARBA" id="ARBA00022801"/>
    </source>
</evidence>
<keyword evidence="14 16" id="KW-0472">Membrane</keyword>
<dbReference type="FunFam" id="1.20.58.760:FF:000001">
    <property type="entry name" value="ATP-dependent zinc metalloprotease FtsH"/>
    <property type="match status" value="1"/>
</dbReference>
<feature type="transmembrane region" description="Helical" evidence="16">
    <location>
        <begin position="102"/>
        <end position="123"/>
    </location>
</feature>
<keyword evidence="10 16" id="KW-0862">Zinc</keyword>
<name>A0A7I9VJY4_9BACT</name>
<dbReference type="PANTHER" id="PTHR23076:SF97">
    <property type="entry name" value="ATP-DEPENDENT ZINC METALLOPROTEASE YME1L1"/>
    <property type="match status" value="1"/>
</dbReference>
<keyword evidence="12 16" id="KW-1133">Transmembrane helix</keyword>
<comment type="function">
    <text evidence="16">Acts as a processive, ATP-dependent zinc metallopeptidase for both cytoplasmic and membrane proteins. Plays a role in the quality control of integral membrane proteins.</text>
</comment>
<dbReference type="InterPro" id="IPR005936">
    <property type="entry name" value="FtsH"/>
</dbReference>
<evidence type="ECO:0000256" key="2">
    <source>
        <dbReference type="ARBA" id="ARBA00010044"/>
    </source>
</evidence>
<evidence type="ECO:0000256" key="10">
    <source>
        <dbReference type="ARBA" id="ARBA00022833"/>
    </source>
</evidence>
<evidence type="ECO:0000256" key="3">
    <source>
        <dbReference type="ARBA" id="ARBA00022475"/>
    </source>
</evidence>
<dbReference type="Pfam" id="PF06480">
    <property type="entry name" value="FtsH_ext"/>
    <property type="match status" value="1"/>
</dbReference>
<dbReference type="GO" id="GO:0030163">
    <property type="term" value="P:protein catabolic process"/>
    <property type="evidence" value="ECO:0007669"/>
    <property type="project" value="UniProtKB-UniRule"/>
</dbReference>
<keyword evidence="8 16" id="KW-0547">Nucleotide-binding</keyword>
<dbReference type="Gene3D" id="1.20.58.760">
    <property type="entry name" value="Peptidase M41"/>
    <property type="match status" value="1"/>
</dbReference>
<evidence type="ECO:0000313" key="19">
    <source>
        <dbReference type="EMBL" id="GEJ56716.1"/>
    </source>
</evidence>
<comment type="similarity">
    <text evidence="15 16">In the central section; belongs to the AAA ATPase family.</text>
</comment>
<feature type="binding site" evidence="16">
    <location>
        <position position="499"/>
    </location>
    <ligand>
        <name>Zn(2+)</name>
        <dbReference type="ChEBI" id="CHEBI:29105"/>
        <note>catalytic</note>
    </ligand>
</feature>
<reference evidence="20" key="1">
    <citation type="journal article" date="2020" name="Appl. Environ. Microbiol.">
        <title>Diazotrophic Anaeromyxobacter Isolates from Soils.</title>
        <authorList>
            <person name="Masuda Y."/>
            <person name="Yamanaka H."/>
            <person name="Xu Z.X."/>
            <person name="Shiratori Y."/>
            <person name="Aono T."/>
            <person name="Amachi S."/>
            <person name="Senoo K."/>
            <person name="Itoh H."/>
        </authorList>
    </citation>
    <scope>NUCLEOTIDE SEQUENCE [LARGE SCALE GENOMIC DNA]</scope>
    <source>
        <strain evidence="20">R267</strain>
    </source>
</reference>
<keyword evidence="5 16" id="KW-0645">Protease</keyword>
<dbReference type="InterPro" id="IPR027417">
    <property type="entry name" value="P-loop_NTPase"/>
</dbReference>
<proteinExistence type="inferred from homology"/>
<comment type="similarity">
    <text evidence="17">Belongs to the AAA ATPase family.</text>
</comment>
<comment type="similarity">
    <text evidence="2 16">In the C-terminal section; belongs to the peptidase M41 family.</text>
</comment>
<dbReference type="Proteomes" id="UP000503640">
    <property type="component" value="Unassembled WGS sequence"/>
</dbReference>
<keyword evidence="4" id="KW-0997">Cell inner membrane</keyword>
<dbReference type="FunFam" id="1.10.8.60:FF:000001">
    <property type="entry name" value="ATP-dependent zinc metalloprotease FtsH"/>
    <property type="match status" value="1"/>
</dbReference>
<dbReference type="GO" id="GO:0008270">
    <property type="term" value="F:zinc ion binding"/>
    <property type="evidence" value="ECO:0007669"/>
    <property type="project" value="UniProtKB-UniRule"/>
</dbReference>
<evidence type="ECO:0000256" key="4">
    <source>
        <dbReference type="ARBA" id="ARBA00022519"/>
    </source>
</evidence>
<evidence type="ECO:0000256" key="16">
    <source>
        <dbReference type="HAMAP-Rule" id="MF_01458"/>
    </source>
</evidence>
<keyword evidence="11 16" id="KW-0067">ATP-binding</keyword>
<comment type="subcellular location">
    <subcellularLocation>
        <location evidence="16">Cell membrane</location>
        <topology evidence="16">Multi-pass membrane protein</topology>
        <orientation evidence="16">Cytoplasmic side</orientation>
    </subcellularLocation>
    <subcellularLocation>
        <location evidence="1">Membrane</location>
    </subcellularLocation>
</comment>
<dbReference type="InterPro" id="IPR003959">
    <property type="entry name" value="ATPase_AAA_core"/>
</dbReference>
<dbReference type="Pfam" id="PF17862">
    <property type="entry name" value="AAA_lid_3"/>
    <property type="match status" value="1"/>
</dbReference>
<dbReference type="Pfam" id="PF01434">
    <property type="entry name" value="Peptidase_M41"/>
    <property type="match status" value="1"/>
</dbReference>
<dbReference type="InterPro" id="IPR041569">
    <property type="entry name" value="AAA_lid_3"/>
</dbReference>
<dbReference type="SUPFAM" id="SSF52540">
    <property type="entry name" value="P-loop containing nucleoside triphosphate hydrolases"/>
    <property type="match status" value="1"/>
</dbReference>
<organism evidence="19 20">
    <name type="scientific">Anaeromyxobacter diazotrophicus</name>
    <dbReference type="NCBI Taxonomy" id="2590199"/>
    <lineage>
        <taxon>Bacteria</taxon>
        <taxon>Pseudomonadati</taxon>
        <taxon>Myxococcota</taxon>
        <taxon>Myxococcia</taxon>
        <taxon>Myxococcales</taxon>
        <taxon>Cystobacterineae</taxon>
        <taxon>Anaeromyxobacteraceae</taxon>
        <taxon>Anaeromyxobacter</taxon>
    </lineage>
</organism>
<evidence type="ECO:0000259" key="18">
    <source>
        <dbReference type="SMART" id="SM00382"/>
    </source>
</evidence>
<dbReference type="FunFam" id="3.40.50.300:FF:000001">
    <property type="entry name" value="ATP-dependent zinc metalloprotease FtsH"/>
    <property type="match status" value="1"/>
</dbReference>
<dbReference type="GO" id="GO:0006508">
    <property type="term" value="P:proteolysis"/>
    <property type="evidence" value="ECO:0007669"/>
    <property type="project" value="UniProtKB-KW"/>
</dbReference>
<evidence type="ECO:0000256" key="1">
    <source>
        <dbReference type="ARBA" id="ARBA00004370"/>
    </source>
</evidence>
<keyword evidence="9 16" id="KW-0378">Hydrolase</keyword>
<gene>
    <name evidence="19" type="primary">ftsH_1</name>
    <name evidence="16" type="synonym">ftsH</name>
    <name evidence="19" type="ORF">AMYX_14570</name>
</gene>
<dbReference type="InterPro" id="IPR003960">
    <property type="entry name" value="ATPase_AAA_CS"/>
</dbReference>
<dbReference type="SMART" id="SM00382">
    <property type="entry name" value="AAA"/>
    <property type="match status" value="1"/>
</dbReference>
<evidence type="ECO:0000256" key="11">
    <source>
        <dbReference type="ARBA" id="ARBA00022840"/>
    </source>
</evidence>
<dbReference type="NCBIfam" id="TIGR01241">
    <property type="entry name" value="FtsH_fam"/>
    <property type="match status" value="1"/>
</dbReference>
<keyword evidence="7 16" id="KW-0479">Metal-binding</keyword>
<evidence type="ECO:0000256" key="12">
    <source>
        <dbReference type="ARBA" id="ARBA00022989"/>
    </source>
</evidence>
<dbReference type="InterPro" id="IPR003593">
    <property type="entry name" value="AAA+_ATPase"/>
</dbReference>